<feature type="compositionally biased region" description="Basic and acidic residues" evidence="1">
    <location>
        <begin position="290"/>
        <end position="304"/>
    </location>
</feature>
<evidence type="ECO:0000256" key="1">
    <source>
        <dbReference type="SAM" id="MobiDB-lite"/>
    </source>
</evidence>
<feature type="region of interest" description="Disordered" evidence="1">
    <location>
        <begin position="1142"/>
        <end position="1161"/>
    </location>
</feature>
<evidence type="ECO:0000313" key="4">
    <source>
        <dbReference type="WBParaSite" id="HDID_0000130201-mRNA-1"/>
    </source>
</evidence>
<feature type="region of interest" description="Disordered" evidence="1">
    <location>
        <begin position="290"/>
        <end position="316"/>
    </location>
</feature>
<reference evidence="2 3" key="2">
    <citation type="submission" date="2018-11" db="EMBL/GenBank/DDBJ databases">
        <authorList>
            <consortium name="Pathogen Informatics"/>
        </authorList>
    </citation>
    <scope>NUCLEOTIDE SEQUENCE [LARGE SCALE GENOMIC DNA]</scope>
</reference>
<proteinExistence type="predicted"/>
<evidence type="ECO:0000313" key="3">
    <source>
        <dbReference type="Proteomes" id="UP000274504"/>
    </source>
</evidence>
<name>A0A158QCD0_HYMDI</name>
<accession>A0A158QCD0</accession>
<sequence>MDWSQFLEPQLLLGMGAFTVGVINAYWNHRQYRQDAAGGENNAPQTASEHYRNTLTGSESAEVNLIPIEGFIEDDGVNAPINPETATEQTTIPDEIYQISGTIQQEENTEGEHRKSRTLSNGFRKIFRTSRSTSKSHHSFSSSSTSLNVQIETGRTTKQPNPQRLCKSVSTFLIKYCHGCCPCCRCCCKNSATTDSPPQNDQQWHQSRQCWCCCRGTLRKGERISTSEPPKASPPPPTTLSSIRVQIEKEAIEAGDFDRDLRRRERRLRFKEEVQEAALVSNVDSSLMTEKKDQKGEYLERQRDEEEEEDISDSSATVTIEPTETLLEILPSELKEEKLVQDILEDTLDLQADVTSSFQIVSAIGWHLAIIPDHPPLLTFIPFTYKEVLTISTVMNSYQSNLPIYSDLTPINLCPLIVKDESGNYADISASVTLNPLIQGIGTEKIEEKLRHLSSSSSSRTSEACYLSAEEDTSLNDDLFYDPMRMEPTNSFHQSLESPLKLEEEEMSGLEFRPKMEPLSTEHEAGVNETLIRYHITDEEDSQNIVSLDEKQQDGAFEISSEFDRSVESLLLTEDFVKTESSQRPSVRFNDTEEIIVFGDDYSDGKTSNDGSVIEDEIADESIEHSNLASQIIEDLKIETEKILEDTAEASSELPEKTYESIQIINAEREPFTGQHLVEETETPTQIQDISAKGTAQLLDENGKCGSLEISTAFDKAEDGSSHKSISEEIQLTENAEPLSVNVNIVHSIVGALLNDDQKAGLQELVSEFEEKRTEKNITGSQGDQRTLCFNLGSVQMHGNLLECVQENTKNPDISLSPIVEENQFHDQISIDDTASKVIQDNVWLKDNRTDFEQILGKPLEQETLCKNLYAQEESSRDQIQLEPKLIEELIQKNMESVSEVSKVNIGHEGADEITDESSAEFSSNFDSPINLKSQLEPMKNQALAKEVESVLNYQTSTNLSKASLQIDEMKQVGLSEKSSAFDKIDESAVFVHSEEQLEIGDITNEESKFAVDFVKSIEDINIILQQTEFNTQHLSYETEHTHASDLEEELTSKDESNVELAGRIEPMKDQIQIGELESSVHFDDKLVPHASDMTVSEGHQAGTSEMSSAFYSTEGVALSAELNIELAVNKSEAFEDIKAAPADSDIKPSFSDLTMDDNQQ</sequence>
<organism evidence="4">
    <name type="scientific">Hymenolepis diminuta</name>
    <name type="common">Rat tapeworm</name>
    <dbReference type="NCBI Taxonomy" id="6216"/>
    <lineage>
        <taxon>Eukaryota</taxon>
        <taxon>Metazoa</taxon>
        <taxon>Spiralia</taxon>
        <taxon>Lophotrochozoa</taxon>
        <taxon>Platyhelminthes</taxon>
        <taxon>Cestoda</taxon>
        <taxon>Eucestoda</taxon>
        <taxon>Cyclophyllidea</taxon>
        <taxon>Hymenolepididae</taxon>
        <taxon>Hymenolepis</taxon>
    </lineage>
</organism>
<reference evidence="4" key="1">
    <citation type="submission" date="2016-04" db="UniProtKB">
        <authorList>
            <consortium name="WormBaseParasite"/>
        </authorList>
    </citation>
    <scope>IDENTIFICATION</scope>
</reference>
<dbReference type="EMBL" id="UYSG01000233">
    <property type="protein sequence ID" value="VDL18764.1"/>
    <property type="molecule type" value="Genomic_DNA"/>
</dbReference>
<dbReference type="WBParaSite" id="HDID_0000130201-mRNA-1">
    <property type="protein sequence ID" value="HDID_0000130201-mRNA-1"/>
    <property type="gene ID" value="HDID_0000130201"/>
</dbReference>
<protein>
    <submittedName>
        <fullName evidence="4">Phorbol-ester/DAG-type domain-containing protein</fullName>
    </submittedName>
</protein>
<dbReference type="Proteomes" id="UP000274504">
    <property type="component" value="Unassembled WGS sequence"/>
</dbReference>
<gene>
    <name evidence="2" type="ORF">HDID_LOCUS1303</name>
</gene>
<dbReference type="AlphaFoldDB" id="A0A158QCD0"/>
<dbReference type="OrthoDB" id="6246853at2759"/>
<evidence type="ECO:0000313" key="2">
    <source>
        <dbReference type="EMBL" id="VDL18764.1"/>
    </source>
</evidence>